<dbReference type="RefSeq" id="WP_344647771.1">
    <property type="nucleotide sequence ID" value="NZ_BAAAGX010000006.1"/>
</dbReference>
<accession>A0ABP3DE95</accession>
<keyword evidence="4" id="KW-1185">Reference proteome</keyword>
<dbReference type="Proteomes" id="UP001500967">
    <property type="component" value="Unassembled WGS sequence"/>
</dbReference>
<organism evidence="3 4">
    <name type="scientific">Cryptosporangium japonicum</name>
    <dbReference type="NCBI Taxonomy" id="80872"/>
    <lineage>
        <taxon>Bacteria</taxon>
        <taxon>Bacillati</taxon>
        <taxon>Actinomycetota</taxon>
        <taxon>Actinomycetes</taxon>
        <taxon>Cryptosporangiales</taxon>
        <taxon>Cryptosporangiaceae</taxon>
        <taxon>Cryptosporangium</taxon>
    </lineage>
</organism>
<gene>
    <name evidence="3" type="ORF">GCM10009539_12650</name>
</gene>
<evidence type="ECO:0000313" key="3">
    <source>
        <dbReference type="EMBL" id="GAA0228720.1"/>
    </source>
</evidence>
<proteinExistence type="inferred from homology"/>
<dbReference type="InterPro" id="IPR005531">
    <property type="entry name" value="Asp23"/>
</dbReference>
<sequence>MAETTTAPAAPAAGARPEPVPAGERGRLRIADRVAERIAVAAARGVDGVAVTSGGLAGRGYPRAEVVVAGDRVRARLEIAGRWPVPAARLAADVRSTVGEQLTALAGFRVDTVDVTVATIVRDDTTPGRRVQ</sequence>
<evidence type="ECO:0000256" key="1">
    <source>
        <dbReference type="ARBA" id="ARBA00005721"/>
    </source>
</evidence>
<feature type="compositionally biased region" description="Low complexity" evidence="2">
    <location>
        <begin position="1"/>
        <end position="23"/>
    </location>
</feature>
<name>A0ABP3DE95_9ACTN</name>
<feature type="region of interest" description="Disordered" evidence="2">
    <location>
        <begin position="1"/>
        <end position="25"/>
    </location>
</feature>
<reference evidence="4" key="1">
    <citation type="journal article" date="2019" name="Int. J. Syst. Evol. Microbiol.">
        <title>The Global Catalogue of Microorganisms (GCM) 10K type strain sequencing project: providing services to taxonomists for standard genome sequencing and annotation.</title>
        <authorList>
            <consortium name="The Broad Institute Genomics Platform"/>
            <consortium name="The Broad Institute Genome Sequencing Center for Infectious Disease"/>
            <person name="Wu L."/>
            <person name="Ma J."/>
        </authorList>
    </citation>
    <scope>NUCLEOTIDE SEQUENCE [LARGE SCALE GENOMIC DNA]</scope>
    <source>
        <strain evidence="4">JCM 10425</strain>
    </source>
</reference>
<comment type="caution">
    <text evidence="3">The sequence shown here is derived from an EMBL/GenBank/DDBJ whole genome shotgun (WGS) entry which is preliminary data.</text>
</comment>
<dbReference type="Pfam" id="PF03780">
    <property type="entry name" value="Asp23"/>
    <property type="match status" value="1"/>
</dbReference>
<evidence type="ECO:0000256" key="2">
    <source>
        <dbReference type="SAM" id="MobiDB-lite"/>
    </source>
</evidence>
<protein>
    <recommendedName>
        <fullName evidence="5">Asp23/Gls24 family envelope stress response protein</fullName>
    </recommendedName>
</protein>
<evidence type="ECO:0008006" key="5">
    <source>
        <dbReference type="Google" id="ProtNLM"/>
    </source>
</evidence>
<evidence type="ECO:0000313" key="4">
    <source>
        <dbReference type="Proteomes" id="UP001500967"/>
    </source>
</evidence>
<dbReference type="EMBL" id="BAAAGX010000006">
    <property type="protein sequence ID" value="GAA0228720.1"/>
    <property type="molecule type" value="Genomic_DNA"/>
</dbReference>
<comment type="similarity">
    <text evidence="1">Belongs to the asp23 family.</text>
</comment>